<evidence type="ECO:0000256" key="1">
    <source>
        <dbReference type="SAM" id="Phobius"/>
    </source>
</evidence>
<feature type="transmembrane region" description="Helical" evidence="1">
    <location>
        <begin position="6"/>
        <end position="25"/>
    </location>
</feature>
<dbReference type="EMBL" id="GGEC01091481">
    <property type="protein sequence ID" value="MBX71965.1"/>
    <property type="molecule type" value="Transcribed_RNA"/>
</dbReference>
<sequence length="26" mass="3012">MPSRVNLLSLFSCFIFLVTFLAILCY</sequence>
<keyword evidence="1" id="KW-1133">Transmembrane helix</keyword>
<name>A0A2P2QYD5_RHIMU</name>
<evidence type="ECO:0000313" key="2">
    <source>
        <dbReference type="EMBL" id="MBX71965.1"/>
    </source>
</evidence>
<reference evidence="2" key="1">
    <citation type="submission" date="2018-02" db="EMBL/GenBank/DDBJ databases">
        <title>Rhizophora mucronata_Transcriptome.</title>
        <authorList>
            <person name="Meera S.P."/>
            <person name="Sreeshan A."/>
            <person name="Augustine A."/>
        </authorList>
    </citation>
    <scope>NUCLEOTIDE SEQUENCE</scope>
    <source>
        <tissue evidence="2">Leaf</tissue>
    </source>
</reference>
<organism evidence="2">
    <name type="scientific">Rhizophora mucronata</name>
    <name type="common">Asiatic mangrove</name>
    <dbReference type="NCBI Taxonomy" id="61149"/>
    <lineage>
        <taxon>Eukaryota</taxon>
        <taxon>Viridiplantae</taxon>
        <taxon>Streptophyta</taxon>
        <taxon>Embryophyta</taxon>
        <taxon>Tracheophyta</taxon>
        <taxon>Spermatophyta</taxon>
        <taxon>Magnoliopsida</taxon>
        <taxon>eudicotyledons</taxon>
        <taxon>Gunneridae</taxon>
        <taxon>Pentapetalae</taxon>
        <taxon>rosids</taxon>
        <taxon>fabids</taxon>
        <taxon>Malpighiales</taxon>
        <taxon>Rhizophoraceae</taxon>
        <taxon>Rhizophora</taxon>
    </lineage>
</organism>
<accession>A0A2P2QYD5</accession>
<protein>
    <submittedName>
        <fullName evidence="2">Uncharacterized protein</fullName>
    </submittedName>
</protein>
<proteinExistence type="predicted"/>
<dbReference type="AlphaFoldDB" id="A0A2P2QYD5"/>
<keyword evidence="1" id="KW-0812">Transmembrane</keyword>
<keyword evidence="1" id="KW-0472">Membrane</keyword>